<dbReference type="InterPro" id="IPR043129">
    <property type="entry name" value="ATPase_NBD"/>
</dbReference>
<dbReference type="CDD" id="cd24032">
    <property type="entry name" value="ASKHA_NBD_TsaB"/>
    <property type="match status" value="1"/>
</dbReference>
<evidence type="ECO:0000256" key="6">
    <source>
        <dbReference type="ARBA" id="ARBA00032446"/>
    </source>
</evidence>
<dbReference type="EMBL" id="CP013650">
    <property type="protein sequence ID" value="ALS98145.1"/>
    <property type="molecule type" value="Genomic_DNA"/>
</dbReference>
<evidence type="ECO:0000256" key="4">
    <source>
        <dbReference type="ARBA" id="ARBA00022490"/>
    </source>
</evidence>
<keyword evidence="5" id="KW-0819">tRNA processing</keyword>
<dbReference type="SUPFAM" id="SSF53067">
    <property type="entry name" value="Actin-like ATPase domain"/>
    <property type="match status" value="2"/>
</dbReference>
<dbReference type="InterPro" id="IPR022496">
    <property type="entry name" value="T6A_TsaB"/>
</dbReference>
<keyword evidence="4" id="KW-0963">Cytoplasm</keyword>
<dbReference type="PANTHER" id="PTHR11735">
    <property type="entry name" value="TRNA N6-ADENOSINE THREONYLCARBAMOYLTRANSFERASE"/>
    <property type="match status" value="1"/>
</dbReference>
<protein>
    <recommendedName>
        <fullName evidence="3">tRNA threonylcarbamoyladenosine biosynthesis protein TsaB</fullName>
    </recommendedName>
    <alternativeName>
        <fullName evidence="6">t(6)A37 threonylcarbamoyladenosine biosynthesis protein TsaB</fullName>
    </alternativeName>
</protein>
<dbReference type="STRING" id="1526571.AT746_07650"/>
<dbReference type="GO" id="GO:0002949">
    <property type="term" value="P:tRNA threonylcarbamoyladenosine modification"/>
    <property type="evidence" value="ECO:0007669"/>
    <property type="project" value="InterPro"/>
</dbReference>
<proteinExistence type="inferred from homology"/>
<dbReference type="InterPro" id="IPR000905">
    <property type="entry name" value="Gcp-like_dom"/>
</dbReference>
<evidence type="ECO:0000256" key="2">
    <source>
        <dbReference type="ARBA" id="ARBA00010493"/>
    </source>
</evidence>
<dbReference type="Pfam" id="PF00814">
    <property type="entry name" value="TsaD"/>
    <property type="match status" value="1"/>
</dbReference>
<organism evidence="8 9">
    <name type="scientific">Lacimicrobium alkaliphilum</name>
    <dbReference type="NCBI Taxonomy" id="1526571"/>
    <lineage>
        <taxon>Bacteria</taxon>
        <taxon>Pseudomonadati</taxon>
        <taxon>Pseudomonadota</taxon>
        <taxon>Gammaproteobacteria</taxon>
        <taxon>Alteromonadales</taxon>
        <taxon>Alteromonadaceae</taxon>
        <taxon>Lacimicrobium</taxon>
    </lineage>
</organism>
<dbReference type="Gene3D" id="3.30.420.40">
    <property type="match status" value="2"/>
</dbReference>
<comment type="similarity">
    <text evidence="2">Belongs to the KAE1 / TsaD family. TsaB subfamily.</text>
</comment>
<reference evidence="8 9" key="1">
    <citation type="submission" date="2015-12" db="EMBL/GenBank/DDBJ databases">
        <title>Complete genome of Lacimicrobium alkaliphilum KCTC 32984.</title>
        <authorList>
            <person name="Kim S.-G."/>
            <person name="Lee Y.-J."/>
        </authorList>
    </citation>
    <scope>NUCLEOTIDE SEQUENCE [LARGE SCALE GENOMIC DNA]</scope>
    <source>
        <strain evidence="8 9">YelD216</strain>
    </source>
</reference>
<name>A0A0U3AHG9_9ALTE</name>
<evidence type="ECO:0000256" key="1">
    <source>
        <dbReference type="ARBA" id="ARBA00004496"/>
    </source>
</evidence>
<dbReference type="PANTHER" id="PTHR11735:SF11">
    <property type="entry name" value="TRNA THREONYLCARBAMOYLADENOSINE BIOSYNTHESIS PROTEIN TSAB"/>
    <property type="match status" value="1"/>
</dbReference>
<accession>A0A0U3AHG9</accession>
<evidence type="ECO:0000256" key="5">
    <source>
        <dbReference type="ARBA" id="ARBA00022694"/>
    </source>
</evidence>
<evidence type="ECO:0000256" key="3">
    <source>
        <dbReference type="ARBA" id="ARBA00019012"/>
    </source>
</evidence>
<dbReference type="RefSeq" id="WP_062478641.1">
    <property type="nucleotide sequence ID" value="NZ_CP013650.1"/>
</dbReference>
<evidence type="ECO:0000313" key="8">
    <source>
        <dbReference type="EMBL" id="ALS98145.1"/>
    </source>
</evidence>
<dbReference type="OrthoDB" id="9809995at2"/>
<dbReference type="FunFam" id="3.30.420.40:FF:000097">
    <property type="entry name" value="tRNA threonylcarbamoyladenosine biosynthesis protein TsaB"/>
    <property type="match status" value="1"/>
</dbReference>
<dbReference type="KEGG" id="lal:AT746_07650"/>
<gene>
    <name evidence="8" type="ORF">AT746_07650</name>
</gene>
<dbReference type="NCBIfam" id="TIGR03725">
    <property type="entry name" value="T6A_YeaZ"/>
    <property type="match status" value="1"/>
</dbReference>
<sequence length="233" mass="25285">MNILVIDTATEGCSVALSRNSGSAQEEILEVFELCPQQHSQRLLPMVDQLLSEAQMTLKDFDVLAFGRGPGSFTGVRIATGMVQGLAFGADLPVVGVSTLAAMAQQAIMQQNKDNIAAAIDARMGEVYWGCYQSCQGKAELIEQERVLPPEEAAAMIEASPQSWCGVGTGWAAYPQLDSLTRVEKDTNILYPVARYMLPLAQVAFEQGEAVSADKAEPVYLRDKVTWKKLPGR</sequence>
<evidence type="ECO:0000259" key="7">
    <source>
        <dbReference type="Pfam" id="PF00814"/>
    </source>
</evidence>
<evidence type="ECO:0000313" key="9">
    <source>
        <dbReference type="Proteomes" id="UP000068447"/>
    </source>
</evidence>
<dbReference type="GO" id="GO:0005829">
    <property type="term" value="C:cytosol"/>
    <property type="evidence" value="ECO:0007669"/>
    <property type="project" value="TreeGrafter"/>
</dbReference>
<dbReference type="Proteomes" id="UP000068447">
    <property type="component" value="Chromosome"/>
</dbReference>
<comment type="subcellular location">
    <subcellularLocation>
        <location evidence="1">Cytoplasm</location>
    </subcellularLocation>
</comment>
<dbReference type="AlphaFoldDB" id="A0A0U3AHG9"/>
<keyword evidence="9" id="KW-1185">Reference proteome</keyword>
<feature type="domain" description="Gcp-like" evidence="7">
    <location>
        <begin position="33"/>
        <end position="226"/>
    </location>
</feature>